<keyword evidence="2" id="KW-0472">Membrane</keyword>
<feature type="transmembrane region" description="Helical" evidence="2">
    <location>
        <begin position="252"/>
        <end position="273"/>
    </location>
</feature>
<proteinExistence type="inferred from homology"/>
<evidence type="ECO:0000256" key="1">
    <source>
        <dbReference type="ARBA" id="ARBA00006464"/>
    </source>
</evidence>
<comment type="caution">
    <text evidence="4">The sequence shown here is derived from an EMBL/GenBank/DDBJ whole genome shotgun (WGS) entry which is preliminary data.</text>
</comment>
<sequence>MKIKSATQPFFLLVGDIVVFLFSLWATLLIRYAQLPSLGIFMAHLVPFSLIFAIWVVVYFIYDFYGNQTTILQKKLSSLLVSAHIINSVIALAFFYFIPYFAITPKTTLFLFLIVSFILLEWWRRRLVFLVTRQAEETVIFATSGSEADQLIHEFETNPLYQIKVIKQVAIGTGSFGVKPIVVINTHDANTASFVDFYHMLFAGARFVTLDSLYETVFGREPIESISERWFLESISTQAKPLFELGKRLMDLVIGLVVGLISLSLYPFIMLAIKLDDGGEIFIYPERIGEHNKPIRLYKFRTMTLGNDGGHWDTVANKVTRVGAFLRRTRLDELPQLWNVIRGDLSLVGPRPEFGPAVERYAEDIKFYNVRHLVKPGLSGWAQIYGDHPHHGVDLVETKNKLSYDLYYIKHRSILLDIKIALKTIRILLSRSGV</sequence>
<reference evidence="4 5" key="1">
    <citation type="journal article" date="2016" name="Nat. Commun.">
        <title>Thousands of microbial genomes shed light on interconnected biogeochemical processes in an aquifer system.</title>
        <authorList>
            <person name="Anantharaman K."/>
            <person name="Brown C.T."/>
            <person name="Hug L.A."/>
            <person name="Sharon I."/>
            <person name="Castelle C.J."/>
            <person name="Probst A.J."/>
            <person name="Thomas B.C."/>
            <person name="Singh A."/>
            <person name="Wilkins M.J."/>
            <person name="Karaoz U."/>
            <person name="Brodie E.L."/>
            <person name="Williams K.H."/>
            <person name="Hubbard S.S."/>
            <person name="Banfield J.F."/>
        </authorList>
    </citation>
    <scope>NUCLEOTIDE SEQUENCE [LARGE SCALE GENOMIC DNA]</scope>
</reference>
<evidence type="ECO:0000313" key="4">
    <source>
        <dbReference type="EMBL" id="OHA59074.1"/>
    </source>
</evidence>
<dbReference type="GO" id="GO:0089702">
    <property type="term" value="F:undecaprenyl-phosphate glucose phosphotransferase activity"/>
    <property type="evidence" value="ECO:0007669"/>
    <property type="project" value="TreeGrafter"/>
</dbReference>
<keyword evidence="2" id="KW-1133">Transmembrane helix</keyword>
<dbReference type="InterPro" id="IPR003362">
    <property type="entry name" value="Bact_transf"/>
</dbReference>
<name>A0A1G2QES4_9BACT</name>
<organism evidence="4 5">
    <name type="scientific">Candidatus Vogelbacteria bacterium RIFOXYD1_FULL_44_32</name>
    <dbReference type="NCBI Taxonomy" id="1802438"/>
    <lineage>
        <taxon>Bacteria</taxon>
        <taxon>Candidatus Vogeliibacteriota</taxon>
    </lineage>
</organism>
<dbReference type="PANTHER" id="PTHR30576:SF21">
    <property type="entry name" value="UDP-GLUCOSE:UNDECAPRENYL-PHOSPHATE GLUCOSE-1-PHOSPHATE TRANSFERASE"/>
    <property type="match status" value="1"/>
</dbReference>
<dbReference type="PANTHER" id="PTHR30576">
    <property type="entry name" value="COLANIC BIOSYNTHESIS UDP-GLUCOSE LIPID CARRIER TRANSFERASE"/>
    <property type="match status" value="1"/>
</dbReference>
<gene>
    <name evidence="4" type="ORF">A2571_03505</name>
</gene>
<keyword evidence="2" id="KW-0812">Transmembrane</keyword>
<comment type="similarity">
    <text evidence="1">Belongs to the bacterial sugar transferase family.</text>
</comment>
<feature type="domain" description="Bacterial sugar transferase" evidence="3">
    <location>
        <begin position="247"/>
        <end position="429"/>
    </location>
</feature>
<feature type="transmembrane region" description="Helical" evidence="2">
    <location>
        <begin position="103"/>
        <end position="123"/>
    </location>
</feature>
<feature type="transmembrane region" description="Helical" evidence="2">
    <location>
        <begin position="12"/>
        <end position="33"/>
    </location>
</feature>
<feature type="transmembrane region" description="Helical" evidence="2">
    <location>
        <begin position="39"/>
        <end position="64"/>
    </location>
</feature>
<dbReference type="EMBL" id="MHTJ01000001">
    <property type="protein sequence ID" value="OHA59074.1"/>
    <property type="molecule type" value="Genomic_DNA"/>
</dbReference>
<protein>
    <recommendedName>
        <fullName evidence="3">Bacterial sugar transferase domain-containing protein</fullName>
    </recommendedName>
</protein>
<dbReference type="Pfam" id="PF02397">
    <property type="entry name" value="Bac_transf"/>
    <property type="match status" value="1"/>
</dbReference>
<feature type="transmembrane region" description="Helical" evidence="2">
    <location>
        <begin position="76"/>
        <end position="97"/>
    </location>
</feature>
<evidence type="ECO:0000259" key="3">
    <source>
        <dbReference type="Pfam" id="PF02397"/>
    </source>
</evidence>
<dbReference type="AlphaFoldDB" id="A0A1G2QES4"/>
<evidence type="ECO:0000313" key="5">
    <source>
        <dbReference type="Proteomes" id="UP000177043"/>
    </source>
</evidence>
<dbReference type="STRING" id="1802438.A2571_03505"/>
<accession>A0A1G2QES4</accession>
<dbReference type="Proteomes" id="UP000177043">
    <property type="component" value="Unassembled WGS sequence"/>
</dbReference>
<evidence type="ECO:0000256" key="2">
    <source>
        <dbReference type="SAM" id="Phobius"/>
    </source>
</evidence>
<dbReference type="GO" id="GO:0009242">
    <property type="term" value="P:colanic acid biosynthetic process"/>
    <property type="evidence" value="ECO:0007669"/>
    <property type="project" value="TreeGrafter"/>
</dbReference>